<evidence type="ECO:0000313" key="14">
    <source>
        <dbReference type="Proteomes" id="UP000275846"/>
    </source>
</evidence>
<evidence type="ECO:0000256" key="12">
    <source>
        <dbReference type="SAM" id="Phobius"/>
    </source>
</evidence>
<evidence type="ECO:0000256" key="4">
    <source>
        <dbReference type="ARBA" id="ARBA00022475"/>
    </source>
</evidence>
<dbReference type="Proteomes" id="UP000275846">
    <property type="component" value="Unassembled WGS sequence"/>
</dbReference>
<evidence type="ECO:0000256" key="5">
    <source>
        <dbReference type="ARBA" id="ARBA00022692"/>
    </source>
</evidence>
<name>A0A183TET2_SCHSO</name>
<reference evidence="15" key="1">
    <citation type="submission" date="2016-06" db="UniProtKB">
        <authorList>
            <consortium name="WormBaseParasite"/>
        </authorList>
    </citation>
    <scope>IDENTIFICATION</scope>
</reference>
<evidence type="ECO:0000256" key="7">
    <source>
        <dbReference type="ARBA" id="ARBA00023053"/>
    </source>
</evidence>
<feature type="transmembrane region" description="Helical" evidence="12">
    <location>
        <begin position="12"/>
        <end position="29"/>
    </location>
</feature>
<accession>A0A183TET2</accession>
<keyword evidence="3" id="KW-0813">Transport</keyword>
<reference evidence="13 14" key="2">
    <citation type="submission" date="2018-11" db="EMBL/GenBank/DDBJ databases">
        <authorList>
            <consortium name="Pathogen Informatics"/>
        </authorList>
    </citation>
    <scope>NUCLEOTIDE SEQUENCE [LARGE SCALE GENOMIC DNA]</scope>
    <source>
        <strain evidence="13 14">NST_G2</strain>
    </source>
</reference>
<feature type="transmembrane region" description="Helical" evidence="12">
    <location>
        <begin position="225"/>
        <end position="254"/>
    </location>
</feature>
<dbReference type="PROSITE" id="PS50283">
    <property type="entry name" value="NA_SOLUT_SYMP_3"/>
    <property type="match status" value="2"/>
</dbReference>
<evidence type="ECO:0000313" key="13">
    <source>
        <dbReference type="EMBL" id="VDM01366.1"/>
    </source>
</evidence>
<dbReference type="OrthoDB" id="6132759at2759"/>
<dbReference type="InterPro" id="IPR038377">
    <property type="entry name" value="Na/Glc_symporter_sf"/>
</dbReference>
<dbReference type="Pfam" id="PF00474">
    <property type="entry name" value="SSF"/>
    <property type="match status" value="1"/>
</dbReference>
<evidence type="ECO:0000256" key="8">
    <source>
        <dbReference type="ARBA" id="ARBA00023065"/>
    </source>
</evidence>
<feature type="transmembrane region" description="Helical" evidence="12">
    <location>
        <begin position="274"/>
        <end position="299"/>
    </location>
</feature>
<dbReference type="GO" id="GO:0015293">
    <property type="term" value="F:symporter activity"/>
    <property type="evidence" value="ECO:0007669"/>
    <property type="project" value="TreeGrafter"/>
</dbReference>
<sequence>MAVTLHWSDYFVFALSLFAYALVGLYFRWSAQINNLFKRCLGRPIKEVKPQTTQEIFLANRQLGVLPIMASITASFLSGATLLGNHLEVYLYGLPLACNLLVQLVLHPMVSELYMPVLYKLHLVSINQGGLKGVVWTDVIQLIIMLIGMIVILAVGLVTVGGPVTMWQTAWMDGKIDQVSFSVDPFIRYTFWSLTIGSLGTYLPTQASNQAQVQRYLSCKSLKTAKIAILLSIPVNIVFIFLHVTIGLVSYVYFRGCDPKMSGQLPRYDMLFPFLTLKLFNNIPVLRGLVLSVIFAAAFSTISSGLNSLSAVGIQDVFLPIYKQKKPEKEIKVKKLTLFSRLVGRDLIYYP</sequence>
<proteinExistence type="inferred from homology"/>
<gene>
    <name evidence="13" type="ORF">SSLN_LOCUS14980</name>
</gene>
<dbReference type="PANTHER" id="PTHR42985:SF40">
    <property type="entry name" value="LD47995P-RELATED"/>
    <property type="match status" value="1"/>
</dbReference>
<evidence type="ECO:0000256" key="1">
    <source>
        <dbReference type="ARBA" id="ARBA00004651"/>
    </source>
</evidence>
<keyword evidence="6 12" id="KW-1133">Transmembrane helix</keyword>
<evidence type="ECO:0000256" key="10">
    <source>
        <dbReference type="ARBA" id="ARBA00023201"/>
    </source>
</evidence>
<keyword evidence="8" id="KW-0406">Ion transport</keyword>
<keyword evidence="10" id="KW-0739">Sodium transport</keyword>
<comment type="subcellular location">
    <subcellularLocation>
        <location evidence="1">Cell membrane</location>
        <topology evidence="1">Multi-pass membrane protein</topology>
    </subcellularLocation>
</comment>
<dbReference type="InterPro" id="IPR051163">
    <property type="entry name" value="Sodium:Solute_Symporter_SSF"/>
</dbReference>
<keyword evidence="4" id="KW-1003">Cell membrane</keyword>
<dbReference type="Gene3D" id="1.20.1730.10">
    <property type="entry name" value="Sodium/glucose cotransporter"/>
    <property type="match status" value="2"/>
</dbReference>
<protein>
    <submittedName>
        <fullName evidence="15">Sodium-coupled monocarboxylate transporter 2</fullName>
    </submittedName>
</protein>
<dbReference type="GO" id="GO:0006814">
    <property type="term" value="P:sodium ion transport"/>
    <property type="evidence" value="ECO:0007669"/>
    <property type="project" value="UniProtKB-KW"/>
</dbReference>
<dbReference type="AlphaFoldDB" id="A0A183TET2"/>
<keyword evidence="9 12" id="KW-0472">Membrane</keyword>
<dbReference type="STRING" id="70667.A0A183TET2"/>
<evidence type="ECO:0000313" key="15">
    <source>
        <dbReference type="WBParaSite" id="SSLN_0001554101-mRNA-1"/>
    </source>
</evidence>
<keyword evidence="5 12" id="KW-0812">Transmembrane</keyword>
<dbReference type="GO" id="GO:0005886">
    <property type="term" value="C:plasma membrane"/>
    <property type="evidence" value="ECO:0007669"/>
    <property type="project" value="UniProtKB-SubCell"/>
</dbReference>
<keyword evidence="14" id="KW-1185">Reference proteome</keyword>
<evidence type="ECO:0000256" key="11">
    <source>
        <dbReference type="RuleBase" id="RU362091"/>
    </source>
</evidence>
<evidence type="ECO:0000256" key="9">
    <source>
        <dbReference type="ARBA" id="ARBA00023136"/>
    </source>
</evidence>
<feature type="transmembrane region" description="Helical" evidence="12">
    <location>
        <begin position="63"/>
        <end position="83"/>
    </location>
</feature>
<evidence type="ECO:0000256" key="3">
    <source>
        <dbReference type="ARBA" id="ARBA00022448"/>
    </source>
</evidence>
<comment type="similarity">
    <text evidence="2 11">Belongs to the sodium:solute symporter (SSF) (TC 2.A.21) family.</text>
</comment>
<dbReference type="PANTHER" id="PTHR42985">
    <property type="entry name" value="SODIUM-COUPLED MONOCARBOXYLATE TRANSPORTER"/>
    <property type="match status" value="1"/>
</dbReference>
<dbReference type="WBParaSite" id="SSLN_0001554101-mRNA-1">
    <property type="protein sequence ID" value="SSLN_0001554101-mRNA-1"/>
    <property type="gene ID" value="SSLN_0001554101"/>
</dbReference>
<feature type="transmembrane region" description="Helical" evidence="12">
    <location>
        <begin position="142"/>
        <end position="166"/>
    </location>
</feature>
<evidence type="ECO:0000256" key="2">
    <source>
        <dbReference type="ARBA" id="ARBA00006434"/>
    </source>
</evidence>
<evidence type="ECO:0000256" key="6">
    <source>
        <dbReference type="ARBA" id="ARBA00022989"/>
    </source>
</evidence>
<dbReference type="EMBL" id="UYSU01039491">
    <property type="protein sequence ID" value="VDM01366.1"/>
    <property type="molecule type" value="Genomic_DNA"/>
</dbReference>
<keyword evidence="7" id="KW-0915">Sodium</keyword>
<organism evidence="15">
    <name type="scientific">Schistocephalus solidus</name>
    <name type="common">Tapeworm</name>
    <dbReference type="NCBI Taxonomy" id="70667"/>
    <lineage>
        <taxon>Eukaryota</taxon>
        <taxon>Metazoa</taxon>
        <taxon>Spiralia</taxon>
        <taxon>Lophotrochozoa</taxon>
        <taxon>Platyhelminthes</taxon>
        <taxon>Cestoda</taxon>
        <taxon>Eucestoda</taxon>
        <taxon>Diphyllobothriidea</taxon>
        <taxon>Diphyllobothriidae</taxon>
        <taxon>Schistocephalus</taxon>
    </lineage>
</organism>
<dbReference type="InterPro" id="IPR001734">
    <property type="entry name" value="Na/solute_symporter"/>
</dbReference>